<dbReference type="Gene3D" id="1.10.287.130">
    <property type="match status" value="1"/>
</dbReference>
<dbReference type="PROSITE" id="PS50109">
    <property type="entry name" value="HIS_KIN"/>
    <property type="match status" value="1"/>
</dbReference>
<dbReference type="RefSeq" id="WP_262655809.1">
    <property type="nucleotide sequence ID" value="NZ_JAOQKE010000028.1"/>
</dbReference>
<feature type="domain" description="Histidine kinase" evidence="15">
    <location>
        <begin position="416"/>
        <end position="591"/>
    </location>
</feature>
<feature type="transmembrane region" description="Helical" evidence="14">
    <location>
        <begin position="171"/>
        <end position="195"/>
    </location>
</feature>
<evidence type="ECO:0000256" key="12">
    <source>
        <dbReference type="ARBA" id="ARBA00023012"/>
    </source>
</evidence>
<dbReference type="InterPro" id="IPR036097">
    <property type="entry name" value="HisK_dim/P_sf"/>
</dbReference>
<keyword evidence="10" id="KW-0067">ATP-binding</keyword>
<reference evidence="16 17" key="1">
    <citation type="journal article" date="2021" name="ISME Commun">
        <title>Automated analysis of genomic sequences facilitates high-throughput and comprehensive description of bacteria.</title>
        <authorList>
            <person name="Hitch T.C.A."/>
        </authorList>
    </citation>
    <scope>NUCLEOTIDE SEQUENCE [LARGE SCALE GENOMIC DNA]</scope>
    <source>
        <strain evidence="16 17">Sanger_29</strain>
    </source>
</reference>
<evidence type="ECO:0000256" key="9">
    <source>
        <dbReference type="ARBA" id="ARBA00022777"/>
    </source>
</evidence>
<evidence type="ECO:0000256" key="6">
    <source>
        <dbReference type="ARBA" id="ARBA00022679"/>
    </source>
</evidence>
<evidence type="ECO:0000313" key="17">
    <source>
        <dbReference type="Proteomes" id="UP001652338"/>
    </source>
</evidence>
<evidence type="ECO:0000256" key="11">
    <source>
        <dbReference type="ARBA" id="ARBA00022989"/>
    </source>
</evidence>
<dbReference type="Pfam" id="PF00512">
    <property type="entry name" value="HisKA"/>
    <property type="match status" value="1"/>
</dbReference>
<dbReference type="InterPro" id="IPR003661">
    <property type="entry name" value="HisK_dim/P_dom"/>
</dbReference>
<evidence type="ECO:0000256" key="3">
    <source>
        <dbReference type="ARBA" id="ARBA00012438"/>
    </source>
</evidence>
<comment type="caution">
    <text evidence="16">The sequence shown here is derived from an EMBL/GenBank/DDBJ whole genome shotgun (WGS) entry which is preliminary data.</text>
</comment>
<keyword evidence="17" id="KW-1185">Reference proteome</keyword>
<feature type="transmembrane region" description="Helical" evidence="14">
    <location>
        <begin position="12"/>
        <end position="36"/>
    </location>
</feature>
<keyword evidence="11 14" id="KW-1133">Transmembrane helix</keyword>
<feature type="transmembrane region" description="Helical" evidence="14">
    <location>
        <begin position="279"/>
        <end position="298"/>
    </location>
</feature>
<accession>A0ABT2SPV7</accession>
<dbReference type="EMBL" id="JAOQKE010000028">
    <property type="protein sequence ID" value="MCU6726553.1"/>
    <property type="molecule type" value="Genomic_DNA"/>
</dbReference>
<dbReference type="Proteomes" id="UP001652338">
    <property type="component" value="Unassembled WGS sequence"/>
</dbReference>
<evidence type="ECO:0000256" key="5">
    <source>
        <dbReference type="ARBA" id="ARBA00022553"/>
    </source>
</evidence>
<gene>
    <name evidence="16" type="ORF">OCV47_14695</name>
</gene>
<evidence type="ECO:0000256" key="10">
    <source>
        <dbReference type="ARBA" id="ARBA00022840"/>
    </source>
</evidence>
<dbReference type="CDD" id="cd00082">
    <property type="entry name" value="HisKA"/>
    <property type="match status" value="1"/>
</dbReference>
<keyword evidence="7 14" id="KW-0812">Transmembrane</keyword>
<dbReference type="InterPro" id="IPR050398">
    <property type="entry name" value="HssS/ArlS-like"/>
</dbReference>
<evidence type="ECO:0000259" key="15">
    <source>
        <dbReference type="PROSITE" id="PS50109"/>
    </source>
</evidence>
<evidence type="ECO:0000256" key="8">
    <source>
        <dbReference type="ARBA" id="ARBA00022741"/>
    </source>
</evidence>
<feature type="transmembrane region" description="Helical" evidence="14">
    <location>
        <begin position="304"/>
        <end position="325"/>
    </location>
</feature>
<evidence type="ECO:0000256" key="13">
    <source>
        <dbReference type="ARBA" id="ARBA00023136"/>
    </source>
</evidence>
<keyword evidence="4" id="KW-1003">Cell membrane</keyword>
<evidence type="ECO:0000256" key="4">
    <source>
        <dbReference type="ARBA" id="ARBA00022475"/>
    </source>
</evidence>
<keyword evidence="13 14" id="KW-0472">Membrane</keyword>
<organism evidence="16 17">
    <name type="scientific">Muricoprocola aceti</name>
    <dbReference type="NCBI Taxonomy" id="2981772"/>
    <lineage>
        <taxon>Bacteria</taxon>
        <taxon>Bacillati</taxon>
        <taxon>Bacillota</taxon>
        <taxon>Clostridia</taxon>
        <taxon>Lachnospirales</taxon>
        <taxon>Lachnospiraceae</taxon>
        <taxon>Muricoprocola</taxon>
    </lineage>
</organism>
<proteinExistence type="predicted"/>
<dbReference type="SUPFAM" id="SSF55874">
    <property type="entry name" value="ATPase domain of HSP90 chaperone/DNA topoisomerase II/histidine kinase"/>
    <property type="match status" value="1"/>
</dbReference>
<keyword evidence="8" id="KW-0547">Nucleotide-binding</keyword>
<keyword evidence="6" id="KW-0808">Transferase</keyword>
<dbReference type="InterPro" id="IPR005467">
    <property type="entry name" value="His_kinase_dom"/>
</dbReference>
<protein>
    <recommendedName>
        <fullName evidence="3">histidine kinase</fullName>
        <ecNumber evidence="3">2.7.13.3</ecNumber>
    </recommendedName>
</protein>
<dbReference type="Gene3D" id="3.30.565.10">
    <property type="entry name" value="Histidine kinase-like ATPase, C-terminal domain"/>
    <property type="match status" value="1"/>
</dbReference>
<feature type="transmembrane region" description="Helical" evidence="14">
    <location>
        <begin position="332"/>
        <end position="354"/>
    </location>
</feature>
<dbReference type="SUPFAM" id="SSF47384">
    <property type="entry name" value="Homodimeric domain of signal transducing histidine kinase"/>
    <property type="match status" value="1"/>
</dbReference>
<evidence type="ECO:0000313" key="16">
    <source>
        <dbReference type="EMBL" id="MCU6726553.1"/>
    </source>
</evidence>
<keyword evidence="9 16" id="KW-0418">Kinase</keyword>
<name>A0ABT2SPV7_9FIRM</name>
<sequence length="591" mass="66514">MRQFFRTAAGKTILFLLCGIFGVIFTAAVAGSMVLVEQDFYTREESDLREEVFDGLLYRDGQSLAWRAENDMLSEEEDGETGNLTWQIVGTDGKVKAGKKDTKIKWQYTRYYIVYEDGDDIWNYQLYESSVKHNPSQKYGTIHFNIDDSMAKSDKYAWAEKGVHIAYKIRYTIYVIMALAFVFGLLSFVTLMSVSGRRRDNGEICPGPLYAIPADLLTWILGMLACAAIGIPAGMMTDNGIVNAVFLGLGVLLAGNIFLGFCMSIAVRAKKKTLWKNTVIYWCLHLMKKICVGIWAMLLEFPMIWKVVLGAGILSFLEFLGIVAFSYDTGILVTLWFLEKLILLPVIFYGAWIIRRLQKGATALAEGDLSYQIDTKGMRGDFKKQGKDLNSIASGMSLAVEKQLKSERMKTELITNVSHDIKTPLTSIINYADLIGKESCENEKITEYAEVLVRQSVRLKRLIEDLVEASKASTGNLEVNLAACDAAVFLTQAGGEYEEKLQNANLTLVTSQPENEIRIMADGRRMWRVFDNLMNNICKYAQPGTRVYLSLERIGNSAVIIFRNTSREALNISEEELMERFVRGDASRTTE</sequence>
<feature type="non-terminal residue" evidence="16">
    <location>
        <position position="591"/>
    </location>
</feature>
<evidence type="ECO:0000256" key="14">
    <source>
        <dbReference type="SAM" id="Phobius"/>
    </source>
</evidence>
<comment type="catalytic activity">
    <reaction evidence="1">
        <text>ATP + protein L-histidine = ADP + protein N-phospho-L-histidine.</text>
        <dbReference type="EC" id="2.7.13.3"/>
    </reaction>
</comment>
<evidence type="ECO:0000256" key="2">
    <source>
        <dbReference type="ARBA" id="ARBA00004651"/>
    </source>
</evidence>
<evidence type="ECO:0000256" key="1">
    <source>
        <dbReference type="ARBA" id="ARBA00000085"/>
    </source>
</evidence>
<dbReference type="EC" id="2.7.13.3" evidence="3"/>
<feature type="transmembrane region" description="Helical" evidence="14">
    <location>
        <begin position="241"/>
        <end position="267"/>
    </location>
</feature>
<dbReference type="InterPro" id="IPR036890">
    <property type="entry name" value="HATPase_C_sf"/>
</dbReference>
<keyword evidence="5" id="KW-0597">Phosphoprotein</keyword>
<dbReference type="SMART" id="SM00388">
    <property type="entry name" value="HisKA"/>
    <property type="match status" value="1"/>
</dbReference>
<dbReference type="PANTHER" id="PTHR45528">
    <property type="entry name" value="SENSOR HISTIDINE KINASE CPXA"/>
    <property type="match status" value="1"/>
</dbReference>
<keyword evidence="12" id="KW-0902">Two-component regulatory system</keyword>
<dbReference type="GO" id="GO:0016301">
    <property type="term" value="F:kinase activity"/>
    <property type="evidence" value="ECO:0007669"/>
    <property type="project" value="UniProtKB-KW"/>
</dbReference>
<dbReference type="PANTHER" id="PTHR45528:SF1">
    <property type="entry name" value="SENSOR HISTIDINE KINASE CPXA"/>
    <property type="match status" value="1"/>
</dbReference>
<comment type="subcellular location">
    <subcellularLocation>
        <location evidence="2">Cell membrane</location>
        <topology evidence="2">Multi-pass membrane protein</topology>
    </subcellularLocation>
</comment>
<feature type="transmembrane region" description="Helical" evidence="14">
    <location>
        <begin position="216"/>
        <end position="235"/>
    </location>
</feature>
<evidence type="ECO:0000256" key="7">
    <source>
        <dbReference type="ARBA" id="ARBA00022692"/>
    </source>
</evidence>